<reference evidence="1 2" key="1">
    <citation type="submission" date="2014-04" db="EMBL/GenBank/DDBJ databases">
        <authorList>
            <consortium name="DOE Joint Genome Institute"/>
            <person name="Kuo A."/>
            <person name="Martino E."/>
            <person name="Perotto S."/>
            <person name="Kohler A."/>
            <person name="Nagy L.G."/>
            <person name="Floudas D."/>
            <person name="Copeland A."/>
            <person name="Barry K.W."/>
            <person name="Cichocki N."/>
            <person name="Veneault-Fourrey C."/>
            <person name="LaButti K."/>
            <person name="Lindquist E.A."/>
            <person name="Lipzen A."/>
            <person name="Lundell T."/>
            <person name="Morin E."/>
            <person name="Murat C."/>
            <person name="Sun H."/>
            <person name="Tunlid A."/>
            <person name="Henrissat B."/>
            <person name="Grigoriev I.V."/>
            <person name="Hibbett D.S."/>
            <person name="Martin F."/>
            <person name="Nordberg H.P."/>
            <person name="Cantor M.N."/>
            <person name="Hua S.X."/>
        </authorList>
    </citation>
    <scope>NUCLEOTIDE SEQUENCE [LARGE SCALE GENOMIC DNA]</scope>
    <source>
        <strain evidence="1 2">Zn</strain>
    </source>
</reference>
<reference evidence="2" key="2">
    <citation type="submission" date="2015-01" db="EMBL/GenBank/DDBJ databases">
        <title>Evolutionary Origins and Diversification of the Mycorrhizal Mutualists.</title>
        <authorList>
            <consortium name="DOE Joint Genome Institute"/>
            <consortium name="Mycorrhizal Genomics Consortium"/>
            <person name="Kohler A."/>
            <person name="Kuo A."/>
            <person name="Nagy L.G."/>
            <person name="Floudas D."/>
            <person name="Copeland A."/>
            <person name="Barry K.W."/>
            <person name="Cichocki N."/>
            <person name="Veneault-Fourrey C."/>
            <person name="LaButti K."/>
            <person name="Lindquist E.A."/>
            <person name="Lipzen A."/>
            <person name="Lundell T."/>
            <person name="Morin E."/>
            <person name="Murat C."/>
            <person name="Riley R."/>
            <person name="Ohm R."/>
            <person name="Sun H."/>
            <person name="Tunlid A."/>
            <person name="Henrissat B."/>
            <person name="Grigoriev I.V."/>
            <person name="Hibbett D.S."/>
            <person name="Martin F."/>
        </authorList>
    </citation>
    <scope>NUCLEOTIDE SEQUENCE [LARGE SCALE GENOMIC DNA]</scope>
    <source>
        <strain evidence="2">Zn</strain>
    </source>
</reference>
<gene>
    <name evidence="1" type="ORF">OIDMADRAFT_119365</name>
</gene>
<dbReference type="OrthoDB" id="5354164at2759"/>
<protein>
    <submittedName>
        <fullName evidence="1">Uncharacterized protein</fullName>
    </submittedName>
</protein>
<accession>A0A0C3DMI1</accession>
<evidence type="ECO:0000313" key="1">
    <source>
        <dbReference type="EMBL" id="KIN03218.1"/>
    </source>
</evidence>
<dbReference type="HOGENOM" id="CLU_009290_0_0_1"/>
<keyword evidence="2" id="KW-1185">Reference proteome</keyword>
<organism evidence="1 2">
    <name type="scientific">Oidiodendron maius (strain Zn)</name>
    <dbReference type="NCBI Taxonomy" id="913774"/>
    <lineage>
        <taxon>Eukaryota</taxon>
        <taxon>Fungi</taxon>
        <taxon>Dikarya</taxon>
        <taxon>Ascomycota</taxon>
        <taxon>Pezizomycotina</taxon>
        <taxon>Leotiomycetes</taxon>
        <taxon>Leotiomycetes incertae sedis</taxon>
        <taxon>Myxotrichaceae</taxon>
        <taxon>Oidiodendron</taxon>
    </lineage>
</organism>
<dbReference type="AlphaFoldDB" id="A0A0C3DMI1"/>
<proteinExistence type="predicted"/>
<dbReference type="InParanoid" id="A0A0C3DMI1"/>
<dbReference type="Proteomes" id="UP000054321">
    <property type="component" value="Unassembled WGS sequence"/>
</dbReference>
<sequence>MSNTISRVTAAMTAIHNENSISLANLNVDFTLIKLEAPPEFLGVGRTISHSRKRSAEDGSVHKTARKLGALFASKVPSTSELYRAYGKRVSEISQSATANPQPTAKDGLFASYVGADSTSLWAAVTSGEGAIGVHLLACMLARMWNGPEATSVWDELVTKRKEEISEEVERAVYPSKFDADVCASTQELTRDELALWDASARSWIESADKAKAREHKQLILMLDNINVPVNSEKSVYSSVMVAWSTALVAPVVVRIPMDCLVRGMPQQVQDAAALLGMSSWHLYPDMVILGTVTAEVKQGDQLFLPTALLTLGLQFANKNHQSVSWSLPLAHMRYYGHPVWSQRALGQENSRISMDEFAYIVLGAVFGGWMEYGRSTDDGLSWLLKLLELLDKFSQNTKEPCTVGEMLHNFDGTVEIPWENVPLHIRARQISDPSTWMGWLFIAAQRIIDSKGIEKQTAMQLVALGRRRTDMLCPNYDRPLPLFGLSDPFVLIHIISDEDLQVKILRHIARRLKLSNTTHIIRYRHNPDLQHAKETQGAFFEFASVLPVLKCKIRENAEACDRPDRDSSSYARWLPIRTRHDPSTNQAVGCVCEIECSEDCQCLAESTECSLLCKGHGQNDVLNSCGIMNHRQMLMNKKRSKDIVNYGEYCFPLYDFWDDMSGELCIKQGCDRSYDEEINHLCQEDPSLRVGDSEVLELVLGAHSECGIYAFKYPHISQISSDINLPRAGDCIPPEIMETALRPEVLNLGPLIDWLSYFNQNELKVDIPENSYSTAARRDGYGIYTISLRASASATEVYKLLPGATVSTSIASRRLWLSKWIRPEFKKKTDQPHLFWNQQLFRGEALACIALFDSGSYDLDPDGLSKVFALSSGNSIYVAAPLLCDPHEMPLEREVRRVVGNIGRPGLAFLIPPTEPKIRKPNNESWMHINHAPFDGKIEDCFQQTTIHLGFTAYNLPLRDDSQGDNIIDRPASLVETIISVHDRGQWVADLDVISALEYGRMDENPGEPCGLPTVFRSGKPHFISVDNWDEFLEAPSDGILVIRAHENWLARLAFTVLSVNRRVRTIVLPNDVCWACCKTSIEDAQRDLETDLLFLIC</sequence>
<name>A0A0C3DMI1_OIDMZ</name>
<evidence type="ECO:0000313" key="2">
    <source>
        <dbReference type="Proteomes" id="UP000054321"/>
    </source>
</evidence>
<dbReference type="EMBL" id="KN832874">
    <property type="protein sequence ID" value="KIN03218.1"/>
    <property type="molecule type" value="Genomic_DNA"/>
</dbReference>